<dbReference type="AlphaFoldDB" id="A0A9N9U4B3"/>
<gene>
    <name evidence="2" type="ORF">CBYS24578_00009369</name>
</gene>
<proteinExistence type="predicted"/>
<feature type="compositionally biased region" description="Basic and acidic residues" evidence="1">
    <location>
        <begin position="305"/>
        <end position="314"/>
    </location>
</feature>
<evidence type="ECO:0000256" key="1">
    <source>
        <dbReference type="SAM" id="MobiDB-lite"/>
    </source>
</evidence>
<feature type="compositionally biased region" description="Polar residues" evidence="1">
    <location>
        <begin position="293"/>
        <end position="303"/>
    </location>
</feature>
<reference evidence="3" key="1">
    <citation type="submission" date="2019-06" db="EMBL/GenBank/DDBJ databases">
        <authorList>
            <person name="Broberg M."/>
        </authorList>
    </citation>
    <scope>NUCLEOTIDE SEQUENCE [LARGE SCALE GENOMIC DNA]</scope>
</reference>
<name>A0A9N9U4B3_9HYPO</name>
<evidence type="ECO:0000313" key="2">
    <source>
        <dbReference type="EMBL" id="CAG9978719.1"/>
    </source>
</evidence>
<reference evidence="2 3" key="2">
    <citation type="submission" date="2021-10" db="EMBL/GenBank/DDBJ databases">
        <authorList>
            <person name="Piombo E."/>
        </authorList>
    </citation>
    <scope>NUCLEOTIDE SEQUENCE [LARGE SCALE GENOMIC DNA]</scope>
</reference>
<feature type="compositionally biased region" description="Polar residues" evidence="1">
    <location>
        <begin position="173"/>
        <end position="192"/>
    </location>
</feature>
<feature type="region of interest" description="Disordered" evidence="1">
    <location>
        <begin position="149"/>
        <end position="192"/>
    </location>
</feature>
<protein>
    <submittedName>
        <fullName evidence="2">Uncharacterized protein</fullName>
    </submittedName>
</protein>
<accession>A0A9N9U4B3</accession>
<dbReference type="Proteomes" id="UP000754883">
    <property type="component" value="Unassembled WGS sequence"/>
</dbReference>
<organism evidence="2 3">
    <name type="scientific">Clonostachys byssicola</name>
    <dbReference type="NCBI Taxonomy" id="160290"/>
    <lineage>
        <taxon>Eukaryota</taxon>
        <taxon>Fungi</taxon>
        <taxon>Dikarya</taxon>
        <taxon>Ascomycota</taxon>
        <taxon>Pezizomycotina</taxon>
        <taxon>Sordariomycetes</taxon>
        <taxon>Hypocreomycetidae</taxon>
        <taxon>Hypocreales</taxon>
        <taxon>Bionectriaceae</taxon>
        <taxon>Clonostachys</taxon>
    </lineage>
</organism>
<dbReference type="OrthoDB" id="5152773at2759"/>
<keyword evidence="3" id="KW-1185">Reference proteome</keyword>
<evidence type="ECO:0000313" key="3">
    <source>
        <dbReference type="Proteomes" id="UP000754883"/>
    </source>
</evidence>
<feature type="region of interest" description="Disordered" evidence="1">
    <location>
        <begin position="269"/>
        <end position="335"/>
    </location>
</feature>
<dbReference type="EMBL" id="CABFNO020001300">
    <property type="protein sequence ID" value="CAG9978719.1"/>
    <property type="molecule type" value="Genomic_DNA"/>
</dbReference>
<feature type="compositionally biased region" description="Basic residues" evidence="1">
    <location>
        <begin position="320"/>
        <end position="335"/>
    </location>
</feature>
<comment type="caution">
    <text evidence="2">The sequence shown here is derived from an EMBL/GenBank/DDBJ whole genome shotgun (WGS) entry which is preliminary data.</text>
</comment>
<sequence>MEATHPKSILQLLTHPNPKTNDRVHSYGNSSYQGWSAPRQIIQWAEFQDLEILKHAFNGRLYEEACREREGFRCFPEIFDQELTIGGEVEVRDLIVRWSKGIVLAGHKPIAEEFRPLLWAKGDRLNAKDAMTPISPPKPARVMEIRAATSPAVKRRRTSQGRVGIQDSGAISPDTNGPNTNGSESGNTTSFRNEMFPMEIKVGAKWKSECLKTMLSKNGEWKGGSQKTAQSHELGWSYPSLRDCLLGGTDCGEPPKMDGEISKESNDIACQEVEEPEQGEVDKDGSRVGAVSGSESSRGTSAGSEGHDRTELDSKLSGAKPKRGQKRPRKRKHKG</sequence>